<keyword evidence="4 7" id="KW-0812">Transmembrane</keyword>
<feature type="transmembrane region" description="Helical" evidence="8">
    <location>
        <begin position="27"/>
        <end position="47"/>
    </location>
</feature>
<proteinExistence type="inferred from homology"/>
<dbReference type="PANTHER" id="PTHR30558:SF3">
    <property type="entry name" value="BIOPOLYMER TRANSPORT PROTEIN EXBD-RELATED"/>
    <property type="match status" value="1"/>
</dbReference>
<reference evidence="10" key="1">
    <citation type="journal article" date="2019" name="Int. J. Syst. Evol. Microbiol.">
        <title>The Global Catalogue of Microorganisms (GCM) 10K type strain sequencing project: providing services to taxonomists for standard genome sequencing and annotation.</title>
        <authorList>
            <consortium name="The Broad Institute Genomics Platform"/>
            <consortium name="The Broad Institute Genome Sequencing Center for Infectious Disease"/>
            <person name="Wu L."/>
            <person name="Ma J."/>
        </authorList>
    </citation>
    <scope>NUCLEOTIDE SEQUENCE [LARGE SCALE GENOMIC DNA]</scope>
    <source>
        <strain evidence="10">KCTC 42217</strain>
    </source>
</reference>
<evidence type="ECO:0000256" key="2">
    <source>
        <dbReference type="ARBA" id="ARBA00005811"/>
    </source>
</evidence>
<dbReference type="Pfam" id="PF02472">
    <property type="entry name" value="ExbD"/>
    <property type="match status" value="1"/>
</dbReference>
<evidence type="ECO:0000256" key="1">
    <source>
        <dbReference type="ARBA" id="ARBA00004162"/>
    </source>
</evidence>
<keyword evidence="7" id="KW-0813">Transport</keyword>
<evidence type="ECO:0000256" key="6">
    <source>
        <dbReference type="ARBA" id="ARBA00023136"/>
    </source>
</evidence>
<protein>
    <submittedName>
        <fullName evidence="9">ExbD/TolR family protein</fullName>
    </submittedName>
</protein>
<keyword evidence="10" id="KW-1185">Reference proteome</keyword>
<organism evidence="9 10">
    <name type="scientific">Paradesertivirga mongoliensis</name>
    <dbReference type="NCBI Taxonomy" id="2100740"/>
    <lineage>
        <taxon>Bacteria</taxon>
        <taxon>Pseudomonadati</taxon>
        <taxon>Bacteroidota</taxon>
        <taxon>Sphingobacteriia</taxon>
        <taxon>Sphingobacteriales</taxon>
        <taxon>Sphingobacteriaceae</taxon>
        <taxon>Paradesertivirga</taxon>
    </lineage>
</organism>
<evidence type="ECO:0000256" key="4">
    <source>
        <dbReference type="ARBA" id="ARBA00022692"/>
    </source>
</evidence>
<keyword evidence="3" id="KW-1003">Cell membrane</keyword>
<dbReference type="RefSeq" id="WP_255898308.1">
    <property type="nucleotide sequence ID" value="NZ_JAFMZO010000001.1"/>
</dbReference>
<keyword evidence="6 8" id="KW-0472">Membrane</keyword>
<name>A0ABW4ZJ54_9SPHI</name>
<comment type="similarity">
    <text evidence="2 7">Belongs to the ExbD/TolR family.</text>
</comment>
<evidence type="ECO:0000256" key="3">
    <source>
        <dbReference type="ARBA" id="ARBA00022475"/>
    </source>
</evidence>
<dbReference type="EMBL" id="JBHUHZ010000001">
    <property type="protein sequence ID" value="MFD2161915.1"/>
    <property type="molecule type" value="Genomic_DNA"/>
</dbReference>
<dbReference type="Proteomes" id="UP001597387">
    <property type="component" value="Unassembled WGS sequence"/>
</dbReference>
<keyword evidence="5 8" id="KW-1133">Transmembrane helix</keyword>
<gene>
    <name evidence="9" type="ORF">ACFSJU_05880</name>
</gene>
<evidence type="ECO:0000256" key="7">
    <source>
        <dbReference type="RuleBase" id="RU003879"/>
    </source>
</evidence>
<keyword evidence="7" id="KW-0653">Protein transport</keyword>
<sequence>MAELDTSSGGGKGGKVRSKKASTRVDLTAMVDLAFLLITFFMLTTSLNKPQAMDMTMPDKEENVDDNLKVADDRTMTILLGNNNEIEWYMGTVDNPTTPTTTGYGKNGIRAALLDKMKSVRAATGKDLFVIIKPSDKSSYKNLVDIFDEVNIVDVKQRALTDITADEIELLKRDGLY</sequence>
<dbReference type="InterPro" id="IPR003400">
    <property type="entry name" value="ExbD"/>
</dbReference>
<evidence type="ECO:0000313" key="10">
    <source>
        <dbReference type="Proteomes" id="UP001597387"/>
    </source>
</evidence>
<evidence type="ECO:0000256" key="8">
    <source>
        <dbReference type="SAM" id="Phobius"/>
    </source>
</evidence>
<comment type="caution">
    <text evidence="9">The sequence shown here is derived from an EMBL/GenBank/DDBJ whole genome shotgun (WGS) entry which is preliminary data.</text>
</comment>
<accession>A0ABW4ZJ54</accession>
<evidence type="ECO:0000313" key="9">
    <source>
        <dbReference type="EMBL" id="MFD2161915.1"/>
    </source>
</evidence>
<comment type="subcellular location">
    <subcellularLocation>
        <location evidence="1">Cell membrane</location>
        <topology evidence="1">Single-pass membrane protein</topology>
    </subcellularLocation>
    <subcellularLocation>
        <location evidence="7">Cell membrane</location>
        <topology evidence="7">Single-pass type II membrane protein</topology>
    </subcellularLocation>
</comment>
<dbReference type="PANTHER" id="PTHR30558">
    <property type="entry name" value="EXBD MEMBRANE COMPONENT OF PMF-DRIVEN MACROMOLECULE IMPORT SYSTEM"/>
    <property type="match status" value="1"/>
</dbReference>
<evidence type="ECO:0000256" key="5">
    <source>
        <dbReference type="ARBA" id="ARBA00022989"/>
    </source>
</evidence>